<evidence type="ECO:0000313" key="2">
    <source>
        <dbReference type="Proteomes" id="UP000245626"/>
    </source>
</evidence>
<evidence type="ECO:0000313" key="1">
    <source>
        <dbReference type="EMBL" id="PWN54051.1"/>
    </source>
</evidence>
<name>A0ACD0P7N3_9BASI</name>
<reference evidence="1 2" key="1">
    <citation type="journal article" date="2018" name="Mol. Biol. Evol.">
        <title>Broad Genomic Sampling Reveals a Smut Pathogenic Ancestry of the Fungal Clade Ustilaginomycotina.</title>
        <authorList>
            <person name="Kijpornyongpan T."/>
            <person name="Mondo S.J."/>
            <person name="Barry K."/>
            <person name="Sandor L."/>
            <person name="Lee J."/>
            <person name="Lipzen A."/>
            <person name="Pangilinan J."/>
            <person name="LaButti K."/>
            <person name="Hainaut M."/>
            <person name="Henrissat B."/>
            <person name="Grigoriev I.V."/>
            <person name="Spatafora J.W."/>
            <person name="Aime M.C."/>
        </authorList>
    </citation>
    <scope>NUCLEOTIDE SEQUENCE [LARGE SCALE GENOMIC DNA]</scope>
    <source>
        <strain evidence="1 2">SA 807</strain>
    </source>
</reference>
<dbReference type="Proteomes" id="UP000245626">
    <property type="component" value="Unassembled WGS sequence"/>
</dbReference>
<protein>
    <submittedName>
        <fullName evidence="1">Transposable element Tcb1 transposase</fullName>
    </submittedName>
</protein>
<organism evidence="1 2">
    <name type="scientific">Violaceomyces palustris</name>
    <dbReference type="NCBI Taxonomy" id="1673888"/>
    <lineage>
        <taxon>Eukaryota</taxon>
        <taxon>Fungi</taxon>
        <taxon>Dikarya</taxon>
        <taxon>Basidiomycota</taxon>
        <taxon>Ustilaginomycotina</taxon>
        <taxon>Ustilaginomycetes</taxon>
        <taxon>Violaceomycetales</taxon>
        <taxon>Violaceomycetaceae</taxon>
        <taxon>Violaceomyces</taxon>
    </lineage>
</organism>
<keyword evidence="2" id="KW-1185">Reference proteome</keyword>
<feature type="non-terminal residue" evidence="1">
    <location>
        <position position="1"/>
    </location>
</feature>
<sequence length="55" mass="6164">FLSVEDNVPAHNAAVSNQARDENDIQRLVHPSSSPDLNPIENMWGALKTCLYAQW</sequence>
<proteinExistence type="predicted"/>
<feature type="non-terminal residue" evidence="1">
    <location>
        <position position="55"/>
    </location>
</feature>
<dbReference type="EMBL" id="KZ819698">
    <property type="protein sequence ID" value="PWN54051.1"/>
    <property type="molecule type" value="Genomic_DNA"/>
</dbReference>
<gene>
    <name evidence="1" type="ORF">IE53DRAFT_307826</name>
</gene>
<accession>A0ACD0P7N3</accession>